<evidence type="ECO:0000313" key="2">
    <source>
        <dbReference type="Proteomes" id="UP001177021"/>
    </source>
</evidence>
<dbReference type="EMBL" id="CASHSV030000311">
    <property type="protein sequence ID" value="CAJ2656922.1"/>
    <property type="molecule type" value="Genomic_DNA"/>
</dbReference>
<protein>
    <submittedName>
        <fullName evidence="1">Uncharacterized protein</fullName>
    </submittedName>
</protein>
<dbReference type="Proteomes" id="UP001177021">
    <property type="component" value="Unassembled WGS sequence"/>
</dbReference>
<name>A0ACB0KKE9_TRIPR</name>
<proteinExistence type="predicted"/>
<accession>A0ACB0KKE9</accession>
<organism evidence="1 2">
    <name type="scientific">Trifolium pratense</name>
    <name type="common">Red clover</name>
    <dbReference type="NCBI Taxonomy" id="57577"/>
    <lineage>
        <taxon>Eukaryota</taxon>
        <taxon>Viridiplantae</taxon>
        <taxon>Streptophyta</taxon>
        <taxon>Embryophyta</taxon>
        <taxon>Tracheophyta</taxon>
        <taxon>Spermatophyta</taxon>
        <taxon>Magnoliopsida</taxon>
        <taxon>eudicotyledons</taxon>
        <taxon>Gunneridae</taxon>
        <taxon>Pentapetalae</taxon>
        <taxon>rosids</taxon>
        <taxon>fabids</taxon>
        <taxon>Fabales</taxon>
        <taxon>Fabaceae</taxon>
        <taxon>Papilionoideae</taxon>
        <taxon>50 kb inversion clade</taxon>
        <taxon>NPAAA clade</taxon>
        <taxon>Hologalegina</taxon>
        <taxon>IRL clade</taxon>
        <taxon>Trifolieae</taxon>
        <taxon>Trifolium</taxon>
    </lineage>
</organism>
<evidence type="ECO:0000313" key="1">
    <source>
        <dbReference type="EMBL" id="CAJ2656922.1"/>
    </source>
</evidence>
<sequence>MNLSSIYAYITLELIQHNFVSNYKVVRHRQQHQTSRTTVIPTVLFGCALLRNETRIAFCWLMKTFRSLMKKAPKTILTDQDPWMKEATSKELSSTKHSFCIWHITSKFSSWFNAILRGEYAKWCSDFYELYKLETREDFEHQWPQVVARYNLQSNKHVTGLYEIRNYWALAYLCDYFFGGMTTTGRSESINAFIKRFINSHTSLSDFVKQVDVAIDDIKQKEEHDIVSAKCKGSNAKFMSHLQEQAHSVLTPFSFQKFQEEFERFAQYSIDHENDNVLRFYKDINSRKHEVFWDGKIATCSCKHFEFWGVLCRHILSIFIHKDCHEIPSNYLPSWFMVVSSSTN</sequence>
<keyword evidence="2" id="KW-1185">Reference proteome</keyword>
<comment type="caution">
    <text evidence="1">The sequence shown here is derived from an EMBL/GenBank/DDBJ whole genome shotgun (WGS) entry which is preliminary data.</text>
</comment>
<gene>
    <name evidence="1" type="ORF">MILVUS5_LOCUS23579</name>
</gene>
<reference evidence="1" key="1">
    <citation type="submission" date="2023-10" db="EMBL/GenBank/DDBJ databases">
        <authorList>
            <person name="Rodriguez Cubillos JULIANA M."/>
            <person name="De Vega J."/>
        </authorList>
    </citation>
    <scope>NUCLEOTIDE SEQUENCE</scope>
</reference>